<dbReference type="AlphaFoldDB" id="X1KTR0"/>
<gene>
    <name evidence="1" type="ORF">S06H3_19932</name>
</gene>
<organism evidence="1">
    <name type="scientific">marine sediment metagenome</name>
    <dbReference type="NCBI Taxonomy" id="412755"/>
    <lineage>
        <taxon>unclassified sequences</taxon>
        <taxon>metagenomes</taxon>
        <taxon>ecological metagenomes</taxon>
    </lineage>
</organism>
<evidence type="ECO:0000313" key="1">
    <source>
        <dbReference type="EMBL" id="GAI10083.1"/>
    </source>
</evidence>
<reference evidence="1" key="1">
    <citation type="journal article" date="2014" name="Front. Microbiol.">
        <title>High frequency of phylogenetically diverse reductive dehalogenase-homologous genes in deep subseafloor sedimentary metagenomes.</title>
        <authorList>
            <person name="Kawai M."/>
            <person name="Futagami T."/>
            <person name="Toyoda A."/>
            <person name="Takaki Y."/>
            <person name="Nishi S."/>
            <person name="Hori S."/>
            <person name="Arai W."/>
            <person name="Tsubouchi T."/>
            <person name="Morono Y."/>
            <person name="Uchiyama I."/>
            <person name="Ito T."/>
            <person name="Fujiyama A."/>
            <person name="Inagaki F."/>
            <person name="Takami H."/>
        </authorList>
    </citation>
    <scope>NUCLEOTIDE SEQUENCE</scope>
    <source>
        <strain evidence="1">Expedition CK06-06</strain>
    </source>
</reference>
<comment type="caution">
    <text evidence="1">The sequence shown here is derived from an EMBL/GenBank/DDBJ whole genome shotgun (WGS) entry which is preliminary data.</text>
</comment>
<dbReference type="EMBL" id="BARV01010263">
    <property type="protein sequence ID" value="GAI10083.1"/>
    <property type="molecule type" value="Genomic_DNA"/>
</dbReference>
<accession>X1KTR0</accession>
<feature type="non-terminal residue" evidence="1">
    <location>
        <position position="1"/>
    </location>
</feature>
<sequence>RKQGWIEDNETVVLFNTATGLKYVHLWTKDLRF</sequence>
<name>X1KTR0_9ZZZZ</name>
<proteinExistence type="predicted"/>
<protein>
    <submittedName>
        <fullName evidence="1">Uncharacterized protein</fullName>
    </submittedName>
</protein>